<sequence>MQKNMSVECGCTMTHSTKGPIEANMLTQSPSQSHRVEFYEGSQTCIGV</sequence>
<dbReference type="KEGG" id="fox:FOXG_17971"/>
<gene>
    <name evidence="1" type="ORF">FOXG_17971</name>
</gene>
<dbReference type="AlphaFoldDB" id="A0A0J9WGL1"/>
<reference evidence="1" key="2">
    <citation type="journal article" date="2010" name="Nature">
        <title>Comparative genomics reveals mobile pathogenicity chromosomes in Fusarium.</title>
        <authorList>
            <person name="Ma L.J."/>
            <person name="van der Does H.C."/>
            <person name="Borkovich K.A."/>
            <person name="Coleman J.J."/>
            <person name="Daboussi M.J."/>
            <person name="Di Pietro A."/>
            <person name="Dufresne M."/>
            <person name="Freitag M."/>
            <person name="Grabherr M."/>
            <person name="Henrissat B."/>
            <person name="Houterman P.M."/>
            <person name="Kang S."/>
            <person name="Shim W.B."/>
            <person name="Woloshuk C."/>
            <person name="Xie X."/>
            <person name="Xu J.R."/>
            <person name="Antoniw J."/>
            <person name="Baker S.E."/>
            <person name="Bluhm B.H."/>
            <person name="Breakspear A."/>
            <person name="Brown D.W."/>
            <person name="Butchko R.A."/>
            <person name="Chapman S."/>
            <person name="Coulson R."/>
            <person name="Coutinho P.M."/>
            <person name="Danchin E.G."/>
            <person name="Diener A."/>
            <person name="Gale L.R."/>
            <person name="Gardiner D.M."/>
            <person name="Goff S."/>
            <person name="Hammond-Kosack K.E."/>
            <person name="Hilburn K."/>
            <person name="Hua-Van A."/>
            <person name="Jonkers W."/>
            <person name="Kazan K."/>
            <person name="Kodira C.D."/>
            <person name="Koehrsen M."/>
            <person name="Kumar L."/>
            <person name="Lee Y.H."/>
            <person name="Li L."/>
            <person name="Manners J.M."/>
            <person name="Miranda-Saavedra D."/>
            <person name="Mukherjee M."/>
            <person name="Park G."/>
            <person name="Park J."/>
            <person name="Park S.Y."/>
            <person name="Proctor R.H."/>
            <person name="Regev A."/>
            <person name="Ruiz-Roldan M.C."/>
            <person name="Sain D."/>
            <person name="Sakthikumar S."/>
            <person name="Sykes S."/>
            <person name="Schwartz D.C."/>
            <person name="Turgeon B.G."/>
            <person name="Wapinski I."/>
            <person name="Yoder O."/>
            <person name="Young S."/>
            <person name="Zeng Q."/>
            <person name="Zhou S."/>
            <person name="Galagan J."/>
            <person name="Cuomo C.A."/>
            <person name="Kistler H.C."/>
            <person name="Rep M."/>
        </authorList>
    </citation>
    <scope>NUCLEOTIDE SEQUENCE [LARGE SCALE GENOMIC DNA]</scope>
    <source>
        <strain evidence="1">4287</strain>
    </source>
</reference>
<evidence type="ECO:0000313" key="2">
    <source>
        <dbReference type="Proteomes" id="UP000009097"/>
    </source>
</evidence>
<dbReference type="VEuPathDB" id="FungiDB:FOXG_17971"/>
<accession>A0A0J9WGL1</accession>
<organism evidence="1 2">
    <name type="scientific">Fusarium oxysporum f. sp. lycopersici (strain 4287 / CBS 123668 / FGSC 9935 / NRRL 34936)</name>
    <name type="common">Fusarium vascular wilt of tomato</name>
    <dbReference type="NCBI Taxonomy" id="426428"/>
    <lineage>
        <taxon>Eukaryota</taxon>
        <taxon>Fungi</taxon>
        <taxon>Dikarya</taxon>
        <taxon>Ascomycota</taxon>
        <taxon>Pezizomycotina</taxon>
        <taxon>Sordariomycetes</taxon>
        <taxon>Hypocreomycetidae</taxon>
        <taxon>Hypocreales</taxon>
        <taxon>Nectriaceae</taxon>
        <taxon>Fusarium</taxon>
        <taxon>Fusarium oxysporum species complex</taxon>
    </lineage>
</organism>
<dbReference type="EMBL" id="DS231696">
    <property type="protein sequence ID" value="KNA95221.1"/>
    <property type="molecule type" value="Genomic_DNA"/>
</dbReference>
<dbReference type="Proteomes" id="UP000009097">
    <property type="component" value="Unassembled WGS sequence"/>
</dbReference>
<reference evidence="1" key="1">
    <citation type="submission" date="2007-04" db="EMBL/GenBank/DDBJ databases">
        <authorList>
            <consortium name="The Broad Institute Genome Sequencing Platform"/>
            <person name="Birren B."/>
            <person name="Lander E."/>
            <person name="Galagan J."/>
            <person name="Nusbaum C."/>
            <person name="Devon K."/>
            <person name="Ma L.-J."/>
            <person name="Jaffe D."/>
            <person name="Butler J."/>
            <person name="Alvarez P."/>
            <person name="Gnerre S."/>
            <person name="Grabherr M."/>
            <person name="Kleber M."/>
            <person name="Mauceli E."/>
            <person name="Brockman W."/>
            <person name="MacCallum I.A."/>
            <person name="Young S."/>
            <person name="LaButti K."/>
            <person name="DeCaprio D."/>
            <person name="Crawford M."/>
            <person name="Koehrsen M."/>
            <person name="Engels R."/>
            <person name="Montgomery P."/>
            <person name="Pearson M."/>
            <person name="Howarth C."/>
            <person name="Larson L."/>
            <person name="White J."/>
            <person name="O'Leary S."/>
            <person name="Kodira C."/>
            <person name="Zeng Q."/>
            <person name="Yandava C."/>
            <person name="Alvarado L."/>
            <person name="Kistler C."/>
            <person name="Shim W.-B."/>
            <person name="Kang S."/>
            <person name="Woloshuk C."/>
        </authorList>
    </citation>
    <scope>NUCLEOTIDE SEQUENCE</scope>
    <source>
        <strain evidence="1">4287</strain>
    </source>
</reference>
<evidence type="ECO:0000313" key="1">
    <source>
        <dbReference type="EMBL" id="KNA95221.1"/>
    </source>
</evidence>
<dbReference type="GeneID" id="28958677"/>
<dbReference type="RefSeq" id="XP_018233267.1">
    <property type="nucleotide sequence ID" value="XM_018398000.1"/>
</dbReference>
<proteinExistence type="predicted"/>
<name>A0A0J9WGL1_FUSO4</name>
<protein>
    <submittedName>
        <fullName evidence="1">Uncharacterized protein</fullName>
    </submittedName>
</protein>